<protein>
    <recommendedName>
        <fullName evidence="3">Outer membrane protein beta-barrel domain-containing protein</fullName>
    </recommendedName>
</protein>
<dbReference type="EMBL" id="LJNI01000130">
    <property type="protein sequence ID" value="KPJ71275.1"/>
    <property type="molecule type" value="Genomic_DNA"/>
</dbReference>
<gene>
    <name evidence="1" type="ORF">AMJ52_08730</name>
</gene>
<proteinExistence type="predicted"/>
<organism evidence="1 2">
    <name type="scientific">candidate division TA06 bacterium DG_78</name>
    <dbReference type="NCBI Taxonomy" id="1703772"/>
    <lineage>
        <taxon>Bacteria</taxon>
        <taxon>Bacteria division TA06</taxon>
    </lineage>
</organism>
<reference evidence="1 2" key="1">
    <citation type="journal article" date="2015" name="Microbiome">
        <title>Genomic resolution of linkages in carbon, nitrogen, and sulfur cycling among widespread estuary sediment bacteria.</title>
        <authorList>
            <person name="Baker B.J."/>
            <person name="Lazar C.S."/>
            <person name="Teske A.P."/>
            <person name="Dick G.J."/>
        </authorList>
    </citation>
    <scope>NUCLEOTIDE SEQUENCE [LARGE SCALE GENOMIC DNA]</scope>
    <source>
        <strain evidence="1">DG_78</strain>
    </source>
</reference>
<accession>A0A0S7YA83</accession>
<evidence type="ECO:0000313" key="2">
    <source>
        <dbReference type="Proteomes" id="UP000051012"/>
    </source>
</evidence>
<feature type="non-terminal residue" evidence="1">
    <location>
        <position position="1"/>
    </location>
</feature>
<dbReference type="Proteomes" id="UP000051012">
    <property type="component" value="Unassembled WGS sequence"/>
</dbReference>
<dbReference type="AlphaFoldDB" id="A0A0S7YA83"/>
<evidence type="ECO:0008006" key="3">
    <source>
        <dbReference type="Google" id="ProtNLM"/>
    </source>
</evidence>
<name>A0A0S7YA83_UNCT6</name>
<evidence type="ECO:0000313" key="1">
    <source>
        <dbReference type="EMBL" id="KPJ71275.1"/>
    </source>
</evidence>
<sequence length="199" mass="22532">NTIIASMLLFSSFVHGSEHIELSLGPHYANYRLCQNEEEVKNQWNLGGEIGIANFIPNIGLKIRGTQLKYASPLDQFVDTHEYTPLTLCTSFGLLPFLNIDWLKLTLETGLGVYSWKGFDNIGQIVVLPTGEKMEERDIGFVAGFTVQLRPLQFVGLEFASRYHYIASAEIFKYGFDDKDDLIWENGIGVKVIIPLLRR</sequence>
<comment type="caution">
    <text evidence="1">The sequence shown here is derived from an EMBL/GenBank/DDBJ whole genome shotgun (WGS) entry which is preliminary data.</text>
</comment>